<accession>A0A1M5I6S7</accession>
<gene>
    <name evidence="1" type="ORF">SAMN05443144_12236</name>
</gene>
<dbReference type="Proteomes" id="UP000184041">
    <property type="component" value="Unassembled WGS sequence"/>
</dbReference>
<evidence type="ECO:0000313" key="2">
    <source>
        <dbReference type="Proteomes" id="UP000184041"/>
    </source>
</evidence>
<organism evidence="1 2">
    <name type="scientific">Fodinibius roseus</name>
    <dbReference type="NCBI Taxonomy" id="1194090"/>
    <lineage>
        <taxon>Bacteria</taxon>
        <taxon>Pseudomonadati</taxon>
        <taxon>Balneolota</taxon>
        <taxon>Balneolia</taxon>
        <taxon>Balneolales</taxon>
        <taxon>Balneolaceae</taxon>
        <taxon>Fodinibius</taxon>
    </lineage>
</organism>
<protein>
    <submittedName>
        <fullName evidence="1">Uncharacterized protein</fullName>
    </submittedName>
</protein>
<proteinExistence type="predicted"/>
<reference evidence="1 2" key="1">
    <citation type="submission" date="2016-11" db="EMBL/GenBank/DDBJ databases">
        <authorList>
            <person name="Jaros S."/>
            <person name="Januszkiewicz K."/>
            <person name="Wedrychowicz H."/>
        </authorList>
    </citation>
    <scope>NUCLEOTIDE SEQUENCE [LARGE SCALE GENOMIC DNA]</scope>
    <source>
        <strain evidence="1 2">DSM 21986</strain>
    </source>
</reference>
<dbReference type="EMBL" id="FQUS01000022">
    <property type="protein sequence ID" value="SHG23610.1"/>
    <property type="molecule type" value="Genomic_DNA"/>
</dbReference>
<dbReference type="STRING" id="1194090.SAMN05443144_12236"/>
<keyword evidence="2" id="KW-1185">Reference proteome</keyword>
<sequence length="36" mass="4333">MNWAGTRIYYRMRRECERLDPVTIYNNSNNTHNSGV</sequence>
<evidence type="ECO:0000313" key="1">
    <source>
        <dbReference type="EMBL" id="SHG23610.1"/>
    </source>
</evidence>
<dbReference type="AlphaFoldDB" id="A0A1M5I6S7"/>
<name>A0A1M5I6S7_9BACT</name>